<gene>
    <name evidence="2" type="ORF">OXX778_LOCUS2560</name>
</gene>
<evidence type="ECO:0000256" key="1">
    <source>
        <dbReference type="SAM" id="Phobius"/>
    </source>
</evidence>
<dbReference type="OrthoDB" id="204305at2759"/>
<keyword evidence="1" id="KW-1133">Transmembrane helix</keyword>
<dbReference type="Proteomes" id="UP000663879">
    <property type="component" value="Unassembled WGS sequence"/>
</dbReference>
<protein>
    <submittedName>
        <fullName evidence="2">Uncharacterized protein</fullName>
    </submittedName>
</protein>
<proteinExistence type="predicted"/>
<name>A0A813MWI6_9BILA</name>
<keyword evidence="1" id="KW-0812">Transmembrane</keyword>
<keyword evidence="1" id="KW-0472">Membrane</keyword>
<dbReference type="EMBL" id="CAJNOC010000203">
    <property type="protein sequence ID" value="CAF0726673.1"/>
    <property type="molecule type" value="Genomic_DNA"/>
</dbReference>
<accession>A0A813MWI6</accession>
<dbReference type="AlphaFoldDB" id="A0A813MWI6"/>
<sequence length="369" mass="43971">MKIDVLKNCLIYTTLCFLLAIIYLNVLFSSKLDSILADLDHEIIKTKPRFIEPFCKCLNDTLKINKDQNKYSIYSIGPKNASLKYTIKHRDYENNDFSCSEYHSLNSGPNLKIVSYSLYGKNRKYYSNIDKILNQINSFYGHEWIMRIYHDDSIDESIICKFECENPGRIQFCPIRDIKYFDFSNYFGMYWRWLPLMDNFVDLIQIRDLDSWIIEREYLAVSEWLKSNKLFHTMRDHPFHYFPILGGLWSLKSSLNRTLSKTIIQKLTNKNLIRPYNNKIYLEDQYFLTHHIWPIVKDKGFIHDSYYCEDFGSESFTKGFPSRRIDLGCFVSCIDCCKTNHTSGQILNHKSVGKKCPKKFRFKKEWEYC</sequence>
<comment type="caution">
    <text evidence="2">The sequence shown here is derived from an EMBL/GenBank/DDBJ whole genome shotgun (WGS) entry which is preliminary data.</text>
</comment>
<evidence type="ECO:0000313" key="3">
    <source>
        <dbReference type="Proteomes" id="UP000663879"/>
    </source>
</evidence>
<organism evidence="2 3">
    <name type="scientific">Brachionus calyciflorus</name>
    <dbReference type="NCBI Taxonomy" id="104777"/>
    <lineage>
        <taxon>Eukaryota</taxon>
        <taxon>Metazoa</taxon>
        <taxon>Spiralia</taxon>
        <taxon>Gnathifera</taxon>
        <taxon>Rotifera</taxon>
        <taxon>Eurotatoria</taxon>
        <taxon>Monogononta</taxon>
        <taxon>Pseudotrocha</taxon>
        <taxon>Ploima</taxon>
        <taxon>Brachionidae</taxon>
        <taxon>Brachionus</taxon>
    </lineage>
</organism>
<evidence type="ECO:0000313" key="2">
    <source>
        <dbReference type="EMBL" id="CAF0726673.1"/>
    </source>
</evidence>
<feature type="transmembrane region" description="Helical" evidence="1">
    <location>
        <begin position="9"/>
        <end position="28"/>
    </location>
</feature>
<keyword evidence="3" id="KW-1185">Reference proteome</keyword>
<reference evidence="2" key="1">
    <citation type="submission" date="2021-02" db="EMBL/GenBank/DDBJ databases">
        <authorList>
            <person name="Nowell W R."/>
        </authorList>
    </citation>
    <scope>NUCLEOTIDE SEQUENCE</scope>
    <source>
        <strain evidence="2">Ploen Becks lab</strain>
    </source>
</reference>